<dbReference type="EMBL" id="FOSP01000007">
    <property type="protein sequence ID" value="SFK46084.1"/>
    <property type="molecule type" value="Genomic_DNA"/>
</dbReference>
<reference evidence="2" key="1">
    <citation type="submission" date="2016-10" db="EMBL/GenBank/DDBJ databases">
        <authorList>
            <person name="Varghese N."/>
            <person name="Submissions S."/>
        </authorList>
    </citation>
    <scope>NUCLEOTIDE SEQUENCE [LARGE SCALE GENOMIC DNA]</scope>
    <source>
        <strain evidence="2">Nm69</strain>
    </source>
</reference>
<keyword evidence="2" id="KW-1185">Reference proteome</keyword>
<evidence type="ECO:0000313" key="2">
    <source>
        <dbReference type="Proteomes" id="UP000199533"/>
    </source>
</evidence>
<organism evidence="1 2">
    <name type="scientific">Nitrosomonas aestuarii</name>
    <dbReference type="NCBI Taxonomy" id="52441"/>
    <lineage>
        <taxon>Bacteria</taxon>
        <taxon>Pseudomonadati</taxon>
        <taxon>Pseudomonadota</taxon>
        <taxon>Betaproteobacteria</taxon>
        <taxon>Nitrosomonadales</taxon>
        <taxon>Nitrosomonadaceae</taxon>
        <taxon>Nitrosomonas</taxon>
    </lineage>
</organism>
<accession>A0A1I3ZPM0</accession>
<dbReference type="Proteomes" id="UP000199533">
    <property type="component" value="Unassembled WGS sequence"/>
</dbReference>
<gene>
    <name evidence="1" type="ORF">SAMN05216302_10072</name>
</gene>
<dbReference type="AlphaFoldDB" id="A0A1I3ZPM0"/>
<sequence length="63" mass="7421">MEINVNLVKNQILKATVFIIKRENTLSRLGLKLKLQNQKSIITEIYENEIVAPPLYQPKRWLD</sequence>
<proteinExistence type="predicted"/>
<protein>
    <submittedName>
        <fullName evidence="1">Uncharacterized protein</fullName>
    </submittedName>
</protein>
<evidence type="ECO:0000313" key="1">
    <source>
        <dbReference type="EMBL" id="SFK46084.1"/>
    </source>
</evidence>
<name>A0A1I3ZPM0_9PROT</name>